<keyword evidence="13" id="KW-1185">Reference proteome</keyword>
<comment type="similarity">
    <text evidence="2 10">Belongs to the GSP M family.</text>
</comment>
<proteinExistence type="inferred from homology"/>
<keyword evidence="3 10" id="KW-0813">Transport</keyword>
<evidence type="ECO:0000256" key="8">
    <source>
        <dbReference type="ARBA" id="ARBA00022989"/>
    </source>
</evidence>
<evidence type="ECO:0000256" key="6">
    <source>
        <dbReference type="ARBA" id="ARBA00022692"/>
    </source>
</evidence>
<comment type="function">
    <text evidence="10">Inner membrane component of the type II secretion system required for the energy-dependent secretion of extracellular factors such as proteases and toxins from the periplasm.</text>
</comment>
<gene>
    <name evidence="12" type="ORF">A1359_01665</name>
</gene>
<evidence type="ECO:0000256" key="1">
    <source>
        <dbReference type="ARBA" id="ARBA00004377"/>
    </source>
</evidence>
<feature type="transmembrane region" description="Helical" evidence="11">
    <location>
        <begin position="21"/>
        <end position="44"/>
    </location>
</feature>
<dbReference type="AlphaFoldDB" id="A0A177N1E5"/>
<dbReference type="STRING" id="980561.A1359_01665"/>
<comment type="caution">
    <text evidence="12">The sequence shown here is derived from an EMBL/GenBank/DDBJ whole genome shotgun (WGS) entry which is preliminary data.</text>
</comment>
<organism evidence="12 13">
    <name type="scientific">Methylomonas lenta</name>
    <dbReference type="NCBI Taxonomy" id="980561"/>
    <lineage>
        <taxon>Bacteria</taxon>
        <taxon>Pseudomonadati</taxon>
        <taxon>Pseudomonadota</taxon>
        <taxon>Gammaproteobacteria</taxon>
        <taxon>Methylococcales</taxon>
        <taxon>Methylococcaceae</taxon>
        <taxon>Methylomonas</taxon>
    </lineage>
</organism>
<dbReference type="PIRSF" id="PIRSF006291">
    <property type="entry name" value="GspM"/>
    <property type="match status" value="1"/>
</dbReference>
<comment type="subcellular location">
    <subcellularLocation>
        <location evidence="1">Cell inner membrane</location>
        <topology evidence="1">Single-pass membrane protein</topology>
    </subcellularLocation>
</comment>
<dbReference type="GO" id="GO:0005886">
    <property type="term" value="C:plasma membrane"/>
    <property type="evidence" value="ECO:0007669"/>
    <property type="project" value="UniProtKB-SubCell"/>
</dbReference>
<evidence type="ECO:0000256" key="10">
    <source>
        <dbReference type="PIRNR" id="PIRNR006291"/>
    </source>
</evidence>
<keyword evidence="5 10" id="KW-0997">Cell inner membrane</keyword>
<dbReference type="GO" id="GO:0015627">
    <property type="term" value="C:type II protein secretion system complex"/>
    <property type="evidence" value="ECO:0007669"/>
    <property type="project" value="InterPro"/>
</dbReference>
<evidence type="ECO:0000256" key="7">
    <source>
        <dbReference type="ARBA" id="ARBA00022927"/>
    </source>
</evidence>
<dbReference type="Proteomes" id="UP000078476">
    <property type="component" value="Unassembled WGS sequence"/>
</dbReference>
<evidence type="ECO:0000256" key="4">
    <source>
        <dbReference type="ARBA" id="ARBA00022475"/>
    </source>
</evidence>
<dbReference type="SUPFAM" id="SSF103054">
    <property type="entry name" value="General secretion pathway protein M, EpsM"/>
    <property type="match status" value="1"/>
</dbReference>
<sequence length="171" mass="18908">MKLEKNDILKHWQVLSQRERLMALAGAMLISLYGLYLLIIQPLADQSLLLQQKIDVQAQAYQHLQQVSAEVLALRQQGISLSTDSAQSDQSPMAVIDSSSQSLEVKPAIKRVQPDGADSATVWLELVSFDKLIYWLAMLEAQHGLQVISIDIENPVIGNGQVNAKLIVGHL</sequence>
<keyword evidence="6 11" id="KW-0812">Transmembrane</keyword>
<dbReference type="InterPro" id="IPR007690">
    <property type="entry name" value="T2SS_GspM"/>
</dbReference>
<keyword evidence="8 11" id="KW-1133">Transmembrane helix</keyword>
<dbReference type="Gene3D" id="3.30.1360.100">
    <property type="entry name" value="General secretion pathway protein M, EpsM"/>
    <property type="match status" value="1"/>
</dbReference>
<keyword evidence="4 10" id="KW-1003">Cell membrane</keyword>
<dbReference type="GO" id="GO:0015628">
    <property type="term" value="P:protein secretion by the type II secretion system"/>
    <property type="evidence" value="ECO:0007669"/>
    <property type="project" value="InterPro"/>
</dbReference>
<name>A0A177N1E5_9GAMM</name>
<accession>A0A177N1E5</accession>
<reference evidence="12 13" key="1">
    <citation type="submission" date="2016-03" db="EMBL/GenBank/DDBJ databases">
        <authorList>
            <person name="Ploux O."/>
        </authorList>
    </citation>
    <scope>NUCLEOTIDE SEQUENCE [LARGE SCALE GENOMIC DNA]</scope>
    <source>
        <strain evidence="12 13">R-45370</strain>
    </source>
</reference>
<dbReference type="Pfam" id="PF04612">
    <property type="entry name" value="T2SSM"/>
    <property type="match status" value="1"/>
</dbReference>
<evidence type="ECO:0000313" key="12">
    <source>
        <dbReference type="EMBL" id="OAI11685.1"/>
    </source>
</evidence>
<dbReference type="EMBL" id="LUUI01000138">
    <property type="protein sequence ID" value="OAI11685.1"/>
    <property type="molecule type" value="Genomic_DNA"/>
</dbReference>
<keyword evidence="7 10" id="KW-0653">Protein transport</keyword>
<dbReference type="InterPro" id="IPR023229">
    <property type="entry name" value="T2SS_M_periplasmic_sf"/>
</dbReference>
<evidence type="ECO:0000256" key="3">
    <source>
        <dbReference type="ARBA" id="ARBA00022448"/>
    </source>
</evidence>
<evidence type="ECO:0000256" key="9">
    <source>
        <dbReference type="ARBA" id="ARBA00023136"/>
    </source>
</evidence>
<evidence type="ECO:0000256" key="5">
    <source>
        <dbReference type="ARBA" id="ARBA00022519"/>
    </source>
</evidence>
<dbReference type="OrthoDB" id="6120808at2"/>
<dbReference type="RefSeq" id="WP_066985741.1">
    <property type="nucleotide sequence ID" value="NZ_LUUI01000138.1"/>
</dbReference>
<evidence type="ECO:0000313" key="13">
    <source>
        <dbReference type="Proteomes" id="UP000078476"/>
    </source>
</evidence>
<evidence type="ECO:0000256" key="11">
    <source>
        <dbReference type="SAM" id="Phobius"/>
    </source>
</evidence>
<keyword evidence="9 10" id="KW-0472">Membrane</keyword>
<protein>
    <recommendedName>
        <fullName evidence="10">Type II secretion system protein M</fullName>
        <shortName evidence="10">T2SS protein M</shortName>
    </recommendedName>
    <alternativeName>
        <fullName evidence="10">General secretion pathway protein M</fullName>
    </alternativeName>
</protein>
<evidence type="ECO:0000256" key="2">
    <source>
        <dbReference type="ARBA" id="ARBA00010637"/>
    </source>
</evidence>